<sequence>MSTKPIFVATHPRACSTAFERVFMTRGDILHCVHEPFGDAFYFGPERLSERYEQDEAARKKSGFSEVTYKDVMDRLLNPTDNKGKRLFIKDIAHYLVPPDGKPASIAPSLAETTTSRFPNGTPARQYQQRENANNNPTVIPIPLLRKFHFAFLIRHPRRSIPSYYRCTVPPLSNKTGFHNFMPSEAGYEELRRLFDVLLREGIIGSGVGSNGKVNGATTAGVNGDGGGGAAGSNGVADKVGITVVDADDLLDKPAEVIKAFCEAVGIDYRPEMLKWGNDPDDQRSVEEAFAKWDGFHDDAITSTELKARVHGKKTPTKEQEDEEWRQKYGEEGQRIIRECVDANVPHYEYLKQFAIRV</sequence>
<dbReference type="GeneID" id="89938956"/>
<dbReference type="Gene3D" id="3.40.50.300">
    <property type="entry name" value="P-loop containing nucleotide triphosphate hydrolases"/>
    <property type="match status" value="1"/>
</dbReference>
<evidence type="ECO:0000313" key="3">
    <source>
        <dbReference type="Proteomes" id="UP001302812"/>
    </source>
</evidence>
<reference evidence="2" key="1">
    <citation type="journal article" date="2023" name="Mol. Phylogenet. Evol.">
        <title>Genome-scale phylogeny and comparative genomics of the fungal order Sordariales.</title>
        <authorList>
            <person name="Hensen N."/>
            <person name="Bonometti L."/>
            <person name="Westerberg I."/>
            <person name="Brannstrom I.O."/>
            <person name="Guillou S."/>
            <person name="Cros-Aarteil S."/>
            <person name="Calhoun S."/>
            <person name="Haridas S."/>
            <person name="Kuo A."/>
            <person name="Mondo S."/>
            <person name="Pangilinan J."/>
            <person name="Riley R."/>
            <person name="LaButti K."/>
            <person name="Andreopoulos B."/>
            <person name="Lipzen A."/>
            <person name="Chen C."/>
            <person name="Yan M."/>
            <person name="Daum C."/>
            <person name="Ng V."/>
            <person name="Clum A."/>
            <person name="Steindorff A."/>
            <person name="Ohm R.A."/>
            <person name="Martin F."/>
            <person name="Silar P."/>
            <person name="Natvig D.O."/>
            <person name="Lalanne C."/>
            <person name="Gautier V."/>
            <person name="Ament-Velasquez S.L."/>
            <person name="Kruys A."/>
            <person name="Hutchinson M.I."/>
            <person name="Powell A.J."/>
            <person name="Barry K."/>
            <person name="Miller A.N."/>
            <person name="Grigoriev I.V."/>
            <person name="Debuchy R."/>
            <person name="Gladieux P."/>
            <person name="Hiltunen Thoren M."/>
            <person name="Johannesson H."/>
        </authorList>
    </citation>
    <scope>NUCLEOTIDE SEQUENCE</scope>
    <source>
        <strain evidence="2">CBS 508.74</strain>
    </source>
</reference>
<accession>A0AAN6YUB8</accession>
<dbReference type="Pfam" id="PF19798">
    <property type="entry name" value="Sulfotransfer_5"/>
    <property type="match status" value="1"/>
</dbReference>
<comment type="caution">
    <text evidence="2">The sequence shown here is derived from an EMBL/GenBank/DDBJ whole genome shotgun (WGS) entry which is preliminary data.</text>
</comment>
<organism evidence="2 3">
    <name type="scientific">Canariomyces notabilis</name>
    <dbReference type="NCBI Taxonomy" id="2074819"/>
    <lineage>
        <taxon>Eukaryota</taxon>
        <taxon>Fungi</taxon>
        <taxon>Dikarya</taxon>
        <taxon>Ascomycota</taxon>
        <taxon>Pezizomycotina</taxon>
        <taxon>Sordariomycetes</taxon>
        <taxon>Sordariomycetidae</taxon>
        <taxon>Sordariales</taxon>
        <taxon>Chaetomiaceae</taxon>
        <taxon>Canariomyces</taxon>
    </lineage>
</organism>
<keyword evidence="3" id="KW-1185">Reference proteome</keyword>
<proteinExistence type="predicted"/>
<dbReference type="EMBL" id="MU853337">
    <property type="protein sequence ID" value="KAK4114321.1"/>
    <property type="molecule type" value="Genomic_DNA"/>
</dbReference>
<feature type="region of interest" description="Disordered" evidence="1">
    <location>
        <begin position="113"/>
        <end position="135"/>
    </location>
</feature>
<gene>
    <name evidence="2" type="ORF">N656DRAFT_777501</name>
</gene>
<dbReference type="PANTHER" id="PTHR48419:SF1">
    <property type="entry name" value="SULFOTRANSFERASE DOMAIN-CONTAINING PROTEIN"/>
    <property type="match status" value="1"/>
</dbReference>
<protein>
    <recommendedName>
        <fullName evidence="4">P-loop containing nucleoside triphosphate hydrolase protein</fullName>
    </recommendedName>
</protein>
<dbReference type="PANTHER" id="PTHR48419">
    <property type="entry name" value="SULFOTRANSFERASE DOMAIN-CONTAINING PROTEIN"/>
    <property type="match status" value="1"/>
</dbReference>
<name>A0AAN6YUB8_9PEZI</name>
<dbReference type="Proteomes" id="UP001302812">
    <property type="component" value="Unassembled WGS sequence"/>
</dbReference>
<dbReference type="AlphaFoldDB" id="A0AAN6YUB8"/>
<evidence type="ECO:0008006" key="4">
    <source>
        <dbReference type="Google" id="ProtNLM"/>
    </source>
</evidence>
<dbReference type="InterPro" id="IPR053226">
    <property type="entry name" value="Pyrrolopyrazine_biosynth_F"/>
</dbReference>
<dbReference type="RefSeq" id="XP_064671891.1">
    <property type="nucleotide sequence ID" value="XM_064814831.1"/>
</dbReference>
<reference evidence="2" key="2">
    <citation type="submission" date="2023-05" db="EMBL/GenBank/DDBJ databases">
        <authorList>
            <consortium name="Lawrence Berkeley National Laboratory"/>
            <person name="Steindorff A."/>
            <person name="Hensen N."/>
            <person name="Bonometti L."/>
            <person name="Westerberg I."/>
            <person name="Brannstrom I.O."/>
            <person name="Guillou S."/>
            <person name="Cros-Aarteil S."/>
            <person name="Calhoun S."/>
            <person name="Haridas S."/>
            <person name="Kuo A."/>
            <person name="Mondo S."/>
            <person name="Pangilinan J."/>
            <person name="Riley R."/>
            <person name="Labutti K."/>
            <person name="Andreopoulos B."/>
            <person name="Lipzen A."/>
            <person name="Chen C."/>
            <person name="Yanf M."/>
            <person name="Daum C."/>
            <person name="Ng V."/>
            <person name="Clum A."/>
            <person name="Ohm R."/>
            <person name="Martin F."/>
            <person name="Silar P."/>
            <person name="Natvig D."/>
            <person name="Lalanne C."/>
            <person name="Gautier V."/>
            <person name="Ament-Velasquez S.L."/>
            <person name="Kruys A."/>
            <person name="Hutchinson M.I."/>
            <person name="Powell A.J."/>
            <person name="Barry K."/>
            <person name="Miller A.N."/>
            <person name="Grigoriev I.V."/>
            <person name="Debuchy R."/>
            <person name="Gladieux P."/>
            <person name="Thoren M.H."/>
            <person name="Johannesson H."/>
        </authorList>
    </citation>
    <scope>NUCLEOTIDE SEQUENCE</scope>
    <source>
        <strain evidence="2">CBS 508.74</strain>
    </source>
</reference>
<evidence type="ECO:0000256" key="1">
    <source>
        <dbReference type="SAM" id="MobiDB-lite"/>
    </source>
</evidence>
<dbReference type="SUPFAM" id="SSF52540">
    <property type="entry name" value="P-loop containing nucleoside triphosphate hydrolases"/>
    <property type="match status" value="1"/>
</dbReference>
<dbReference type="InterPro" id="IPR027417">
    <property type="entry name" value="P-loop_NTPase"/>
</dbReference>
<evidence type="ECO:0000313" key="2">
    <source>
        <dbReference type="EMBL" id="KAK4114321.1"/>
    </source>
</evidence>